<name>A0A075B2M0_ROZAC</name>
<protein>
    <submittedName>
        <fullName evidence="1">Uncharacterized protein</fullName>
    </submittedName>
</protein>
<keyword evidence="3" id="KW-1185">Reference proteome</keyword>
<reference evidence="4" key="2">
    <citation type="journal article" date="2018" name="Nat. Microbiol.">
        <title>Leveraging single-cell genomics to expand the fungal tree of life.</title>
        <authorList>
            <person name="Ahrendt S.R."/>
            <person name="Quandt C.A."/>
            <person name="Ciobanu D."/>
            <person name="Clum A."/>
            <person name="Salamov A."/>
            <person name="Andreopoulos B."/>
            <person name="Cheng J.F."/>
            <person name="Woyke T."/>
            <person name="Pelin A."/>
            <person name="Henrissat B."/>
            <person name="Reynolds N.K."/>
            <person name="Benny G.L."/>
            <person name="Smith M.E."/>
            <person name="James T.Y."/>
            <person name="Grigoriev I.V."/>
        </authorList>
    </citation>
    <scope>NUCLEOTIDE SEQUENCE [LARGE SCALE GENOMIC DNA]</scope>
    <source>
        <strain evidence="4">CSF55</strain>
    </source>
</reference>
<gene>
    <name evidence="1" type="ORF">O9G_004212</name>
    <name evidence="2" type="ORF">ROZALSC1DRAFT_29671</name>
</gene>
<dbReference type="EMBL" id="KE560855">
    <property type="protein sequence ID" value="EPZ35201.1"/>
    <property type="molecule type" value="Genomic_DNA"/>
</dbReference>
<dbReference type="EMBL" id="ML005400">
    <property type="protein sequence ID" value="RKP18662.1"/>
    <property type="molecule type" value="Genomic_DNA"/>
</dbReference>
<accession>A0A075B2M0</accession>
<evidence type="ECO:0000313" key="3">
    <source>
        <dbReference type="Proteomes" id="UP000030755"/>
    </source>
</evidence>
<dbReference type="AlphaFoldDB" id="A0A075B2M0"/>
<proteinExistence type="predicted"/>
<reference evidence="2" key="3">
    <citation type="submission" date="2018-08" db="EMBL/GenBank/DDBJ databases">
        <title>Leveraging single-cell genomics to expand the Fungal Tree of Life.</title>
        <authorList>
            <consortium name="DOE Joint Genome Institute"/>
            <person name="Ahrendt S.R."/>
            <person name="Quandt C.A."/>
            <person name="Ciobanu D."/>
            <person name="Clum A."/>
            <person name="Salamov A."/>
            <person name="Andreopoulos B."/>
            <person name="Cheng J.-F."/>
            <person name="Woyke T."/>
            <person name="Pelin A."/>
            <person name="Henrissat B."/>
            <person name="Reynolds N."/>
            <person name="Benny G.L."/>
            <person name="Smith M.E."/>
            <person name="James T.Y."/>
            <person name="Grigoriev I.V."/>
        </authorList>
    </citation>
    <scope>NUCLEOTIDE SEQUENCE</scope>
    <source>
        <strain evidence="2">CSF55</strain>
    </source>
</reference>
<organism evidence="1 3">
    <name type="scientific">Rozella allomycis (strain CSF55)</name>
    <dbReference type="NCBI Taxonomy" id="988480"/>
    <lineage>
        <taxon>Eukaryota</taxon>
        <taxon>Fungi</taxon>
        <taxon>Fungi incertae sedis</taxon>
        <taxon>Cryptomycota</taxon>
        <taxon>Cryptomycota incertae sedis</taxon>
        <taxon>Rozella</taxon>
    </lineage>
</organism>
<dbReference type="HOGENOM" id="CLU_1620000_0_0_1"/>
<dbReference type="Proteomes" id="UP000281549">
    <property type="component" value="Unassembled WGS sequence"/>
</dbReference>
<sequence>MCEVGAYFFHVNGTLVAIELLTKHKDEFYNFSKRLNFVNYILKIYNVVSRAITHVASTVPFNPEAKQAACLTDNHILKVNFDPDCIITFDETPVKGLGPAESKQSKPGATIERENKSDSFFNEECVATVNDAEYMKQIEMMNWTIAVLTPYLNKSRYLLIMEKF</sequence>
<evidence type="ECO:0000313" key="4">
    <source>
        <dbReference type="Proteomes" id="UP000281549"/>
    </source>
</evidence>
<reference evidence="1 3" key="1">
    <citation type="journal article" date="2013" name="Curr. Biol.">
        <title>Shared signatures of parasitism and phylogenomics unite Cryptomycota and microsporidia.</title>
        <authorList>
            <person name="James T.Y."/>
            <person name="Pelin A."/>
            <person name="Bonen L."/>
            <person name="Ahrendt S."/>
            <person name="Sain D."/>
            <person name="Corradi N."/>
            <person name="Stajich J.E."/>
        </authorList>
    </citation>
    <scope>NUCLEOTIDE SEQUENCE [LARGE SCALE GENOMIC DNA]</scope>
    <source>
        <strain evidence="1 3">CSF55</strain>
        <strain evidence="1 3">CSF55</strain>
    </source>
</reference>
<evidence type="ECO:0000313" key="2">
    <source>
        <dbReference type="EMBL" id="RKP18662.1"/>
    </source>
</evidence>
<evidence type="ECO:0000313" key="1">
    <source>
        <dbReference type="EMBL" id="EPZ35201.1"/>
    </source>
</evidence>
<dbReference type="Proteomes" id="UP000030755">
    <property type="component" value="Unassembled WGS sequence"/>
</dbReference>